<name>A0A166V244_9AGAM</name>
<dbReference type="Proteomes" id="UP000076532">
    <property type="component" value="Unassembled WGS sequence"/>
</dbReference>
<dbReference type="InterPro" id="IPR001279">
    <property type="entry name" value="Metallo-B-lactamas"/>
</dbReference>
<feature type="domain" description="Metallo-beta-lactamase" evidence="1">
    <location>
        <begin position="76"/>
        <end position="198"/>
    </location>
</feature>
<accession>A0A166V244</accession>
<evidence type="ECO:0000313" key="3">
    <source>
        <dbReference type="Proteomes" id="UP000076532"/>
    </source>
</evidence>
<dbReference type="Pfam" id="PF12706">
    <property type="entry name" value="Lactamase_B_2"/>
    <property type="match status" value="1"/>
</dbReference>
<protein>
    <recommendedName>
        <fullName evidence="1">Metallo-beta-lactamase domain-containing protein</fullName>
    </recommendedName>
</protein>
<dbReference type="PANTHER" id="PTHR42663">
    <property type="entry name" value="HYDROLASE C777.06C-RELATED-RELATED"/>
    <property type="match status" value="1"/>
</dbReference>
<dbReference type="InterPro" id="IPR036866">
    <property type="entry name" value="RibonucZ/Hydroxyglut_hydro"/>
</dbReference>
<dbReference type="CDD" id="cd16279">
    <property type="entry name" value="metallo-hydrolase-like_MBL-fold"/>
    <property type="match status" value="1"/>
</dbReference>
<dbReference type="SUPFAM" id="SSF56281">
    <property type="entry name" value="Metallo-hydrolase/oxidoreductase"/>
    <property type="match status" value="1"/>
</dbReference>
<proteinExistence type="predicted"/>
<reference evidence="2 3" key="1">
    <citation type="journal article" date="2016" name="Mol. Biol. Evol.">
        <title>Comparative Genomics of Early-Diverging Mushroom-Forming Fungi Provides Insights into the Origins of Lignocellulose Decay Capabilities.</title>
        <authorList>
            <person name="Nagy L.G."/>
            <person name="Riley R."/>
            <person name="Tritt A."/>
            <person name="Adam C."/>
            <person name="Daum C."/>
            <person name="Floudas D."/>
            <person name="Sun H."/>
            <person name="Yadav J.S."/>
            <person name="Pangilinan J."/>
            <person name="Larsson K.H."/>
            <person name="Matsuura K."/>
            <person name="Barry K."/>
            <person name="Labutti K."/>
            <person name="Kuo R."/>
            <person name="Ohm R.A."/>
            <person name="Bhattacharya S.S."/>
            <person name="Shirouzu T."/>
            <person name="Yoshinaga Y."/>
            <person name="Martin F.M."/>
            <person name="Grigoriev I.V."/>
            <person name="Hibbett D.S."/>
        </authorList>
    </citation>
    <scope>NUCLEOTIDE SEQUENCE [LARGE SCALE GENOMIC DNA]</scope>
    <source>
        <strain evidence="2 3">CBS 109695</strain>
    </source>
</reference>
<dbReference type="STRING" id="436010.A0A166V244"/>
<dbReference type="EMBL" id="KV417486">
    <property type="protein sequence ID" value="KZP32269.1"/>
    <property type="molecule type" value="Genomic_DNA"/>
</dbReference>
<dbReference type="AlphaFoldDB" id="A0A166V244"/>
<dbReference type="Gene3D" id="3.60.15.10">
    <property type="entry name" value="Ribonuclease Z/Hydroxyacylglutathione hydrolase-like"/>
    <property type="match status" value="1"/>
</dbReference>
<gene>
    <name evidence="2" type="ORF">FIBSPDRAFT_774916</name>
</gene>
<dbReference type="OrthoDB" id="341300at2759"/>
<evidence type="ECO:0000259" key="1">
    <source>
        <dbReference type="Pfam" id="PF12706"/>
    </source>
</evidence>
<sequence>MQSPTPITTAKRSYEVIFLGTGTSSSLPHIDCLTAPPDQKPCRTCLSTLRPEGRHNIRRNTSVVLRISEEDGKSYTIVIDVGKNFQAAALEWFPKYGLRHIDGVLITHAHADAMNGLDDLRGWTLMGAIQSHIDVYVSEATLGEVNRAFPYMVSKEFASGGGDVPSFVWHVVDDKTTFEIEDTGVMVTPFSVHHGRLFTTNTPPAFVPTPGHTGPNSPIRTPPIRNSLDFSENPTQTIHPCLCWGFKIDDAVVYLSDVSYIPDDTWAVLESQTGTLPVFILDCLHIEPHTSHYGLVQALTTARRIAARRTYLTGFSHSVGHDEYITLGEAIGGRVIADNAQLTANEREGLALIAPGDNIWLRPAHDGLKISISGSDVKDESYD</sequence>
<organism evidence="2 3">
    <name type="scientific">Athelia psychrophila</name>
    <dbReference type="NCBI Taxonomy" id="1759441"/>
    <lineage>
        <taxon>Eukaryota</taxon>
        <taxon>Fungi</taxon>
        <taxon>Dikarya</taxon>
        <taxon>Basidiomycota</taxon>
        <taxon>Agaricomycotina</taxon>
        <taxon>Agaricomycetes</taxon>
        <taxon>Agaricomycetidae</taxon>
        <taxon>Atheliales</taxon>
        <taxon>Atheliaceae</taxon>
        <taxon>Athelia</taxon>
    </lineage>
</organism>
<evidence type="ECO:0000313" key="2">
    <source>
        <dbReference type="EMBL" id="KZP32269.1"/>
    </source>
</evidence>
<keyword evidence="3" id="KW-1185">Reference proteome</keyword>
<dbReference type="PANTHER" id="PTHR42663:SF6">
    <property type="entry name" value="HYDROLASE C777.06C-RELATED"/>
    <property type="match status" value="1"/>
</dbReference>